<dbReference type="AlphaFoldDB" id="A0A1G9U9F8"/>
<dbReference type="RefSeq" id="WP_091571124.1">
    <property type="nucleotide sequence ID" value="NZ_FNHP01000008.1"/>
</dbReference>
<protein>
    <submittedName>
        <fullName evidence="1">Mu-like prophage protein gp16</fullName>
    </submittedName>
</protein>
<organism evidence="1 2">
    <name type="scientific">Oryzisolibacter propanilivorax</name>
    <dbReference type="NCBI Taxonomy" id="1527607"/>
    <lineage>
        <taxon>Bacteria</taxon>
        <taxon>Pseudomonadati</taxon>
        <taxon>Pseudomonadota</taxon>
        <taxon>Betaproteobacteria</taxon>
        <taxon>Burkholderiales</taxon>
        <taxon>Comamonadaceae</taxon>
        <taxon>Oryzisolibacter</taxon>
    </lineage>
</organism>
<dbReference type="OrthoDB" id="5460653at2"/>
<evidence type="ECO:0000313" key="1">
    <source>
        <dbReference type="EMBL" id="SDM56581.1"/>
    </source>
</evidence>
<accession>A0A1G9U9F8</accession>
<gene>
    <name evidence="1" type="ORF">SAMN05428957_10855</name>
</gene>
<reference evidence="2" key="1">
    <citation type="submission" date="2016-10" db="EMBL/GenBank/DDBJ databases">
        <authorList>
            <person name="Varghese N."/>
            <person name="Submissions S."/>
        </authorList>
    </citation>
    <scope>NUCLEOTIDE SEQUENCE [LARGE SCALE GENOMIC DNA]</scope>
    <source>
        <strain evidence="2">EPL6</strain>
    </source>
</reference>
<proteinExistence type="predicted"/>
<dbReference type="STRING" id="1527607.SAMN05428957_10855"/>
<evidence type="ECO:0000313" key="2">
    <source>
        <dbReference type="Proteomes" id="UP000198552"/>
    </source>
</evidence>
<dbReference type="InterPro" id="IPR009363">
    <property type="entry name" value="Phage_Mu_Gp16"/>
</dbReference>
<dbReference type="Pfam" id="PF06252">
    <property type="entry name" value="GemA"/>
    <property type="match status" value="1"/>
</dbReference>
<dbReference type="Proteomes" id="UP000198552">
    <property type="component" value="Unassembled WGS sequence"/>
</dbReference>
<sequence>MTVAKAPTNPRRAALIKLIQVARRDLGRQCGLDELAYRDILRTIGKSESLAAMSVPNMELVLAHMKAKGFVVRPKAGDRPQALNPDASKVRALWLFLHALGEVRDPSEKALAAYVKRIAKVDDLRWARGRVVETLIETLKKWAMRRLPEAVAALRAEVLMAHRAVPLNSDQAELAMQAQRCLNRGQGFDMHWQAWEYLSKALDRPISTEMDALKVEEGLQ</sequence>
<name>A0A1G9U9F8_9BURK</name>
<dbReference type="EMBL" id="FNHP01000008">
    <property type="protein sequence ID" value="SDM56581.1"/>
    <property type="molecule type" value="Genomic_DNA"/>
</dbReference>
<keyword evidence="2" id="KW-1185">Reference proteome</keyword>